<dbReference type="AlphaFoldDB" id="A0A176S3A1"/>
<reference evidence="1 2" key="1">
    <citation type="submission" date="2016-05" db="EMBL/GenBank/DDBJ databases">
        <title>Single-cell genome of chain-forming Candidatus Thiomargarita nelsonii and comparison to other large sulfur-oxidizing bacteria.</title>
        <authorList>
            <person name="Winkel M."/>
            <person name="Salman V."/>
            <person name="Woyke T."/>
            <person name="Schulz-Vogt H."/>
            <person name="Richter M."/>
            <person name="Flood B."/>
            <person name="Bailey J."/>
            <person name="Amann R."/>
            <person name="Mussmann M."/>
        </authorList>
    </citation>
    <scope>NUCLEOTIDE SEQUENCE [LARGE SCALE GENOMIC DNA]</scope>
    <source>
        <strain evidence="1 2">THI036</strain>
    </source>
</reference>
<evidence type="ECO:0000313" key="1">
    <source>
        <dbReference type="EMBL" id="OAD22543.1"/>
    </source>
</evidence>
<protein>
    <submittedName>
        <fullName evidence="1">Uncharacterized protein</fullName>
    </submittedName>
</protein>
<dbReference type="EMBL" id="LUTY01000882">
    <property type="protein sequence ID" value="OAD22543.1"/>
    <property type="molecule type" value="Genomic_DNA"/>
</dbReference>
<accession>A0A176S3A1</accession>
<proteinExistence type="predicted"/>
<evidence type="ECO:0000313" key="2">
    <source>
        <dbReference type="Proteomes" id="UP000076962"/>
    </source>
</evidence>
<sequence length="57" mass="6056">QLHSLSSVNMVTGNIDGQSVASHQVQSDNTMLLPEAEAVLPEAEQTVLPPSESEELP</sequence>
<dbReference type="Proteomes" id="UP000076962">
    <property type="component" value="Unassembled WGS sequence"/>
</dbReference>
<feature type="non-terminal residue" evidence="1">
    <location>
        <position position="1"/>
    </location>
</feature>
<keyword evidence="2" id="KW-1185">Reference proteome</keyword>
<name>A0A176S3A1_9GAMM</name>
<organism evidence="1 2">
    <name type="scientific">Candidatus Thiomargarita nelsonii</name>
    <dbReference type="NCBI Taxonomy" id="1003181"/>
    <lineage>
        <taxon>Bacteria</taxon>
        <taxon>Pseudomonadati</taxon>
        <taxon>Pseudomonadota</taxon>
        <taxon>Gammaproteobacteria</taxon>
        <taxon>Thiotrichales</taxon>
        <taxon>Thiotrichaceae</taxon>
        <taxon>Thiomargarita</taxon>
    </lineage>
</organism>
<gene>
    <name evidence="1" type="ORF">THIOM_001649</name>
</gene>
<comment type="caution">
    <text evidence="1">The sequence shown here is derived from an EMBL/GenBank/DDBJ whole genome shotgun (WGS) entry which is preliminary data.</text>
</comment>